<dbReference type="EMBL" id="JAJJMA010206062">
    <property type="protein sequence ID" value="MCL7039887.1"/>
    <property type="molecule type" value="Genomic_DNA"/>
</dbReference>
<dbReference type="GO" id="GO:0045944">
    <property type="term" value="P:positive regulation of transcription by RNA polymerase II"/>
    <property type="evidence" value="ECO:0007669"/>
    <property type="project" value="InterPro"/>
</dbReference>
<protein>
    <recommendedName>
        <fullName evidence="6">MADS-box domain-containing protein</fullName>
    </recommendedName>
</protein>
<organism evidence="7 8">
    <name type="scientific">Papaver nudicaule</name>
    <name type="common">Iceland poppy</name>
    <dbReference type="NCBI Taxonomy" id="74823"/>
    <lineage>
        <taxon>Eukaryota</taxon>
        <taxon>Viridiplantae</taxon>
        <taxon>Streptophyta</taxon>
        <taxon>Embryophyta</taxon>
        <taxon>Tracheophyta</taxon>
        <taxon>Spermatophyta</taxon>
        <taxon>Magnoliopsida</taxon>
        <taxon>Ranunculales</taxon>
        <taxon>Papaveraceae</taxon>
        <taxon>Papaveroideae</taxon>
        <taxon>Papaver</taxon>
    </lineage>
</organism>
<dbReference type="AlphaFoldDB" id="A0AA41VEN0"/>
<dbReference type="GO" id="GO:0000978">
    <property type="term" value="F:RNA polymerase II cis-regulatory region sequence-specific DNA binding"/>
    <property type="evidence" value="ECO:0007669"/>
    <property type="project" value="TreeGrafter"/>
</dbReference>
<dbReference type="GO" id="GO:0005634">
    <property type="term" value="C:nucleus"/>
    <property type="evidence" value="ECO:0007669"/>
    <property type="project" value="UniProtKB-SubCell"/>
</dbReference>
<keyword evidence="3" id="KW-0238">DNA-binding</keyword>
<dbReference type="CDD" id="cd00266">
    <property type="entry name" value="MADS_SRF_like"/>
    <property type="match status" value="1"/>
</dbReference>
<dbReference type="SMART" id="SM00432">
    <property type="entry name" value="MADS"/>
    <property type="match status" value="1"/>
</dbReference>
<accession>A0AA41VEN0</accession>
<sequence length="224" mass="25578">MARKKLRLSYITNDSARRAAFNKSRNSLMRKVSELSTLCGVDACAIVYAPHDQQPSIWPSQPEAHRVLMRLPEIEQRMRQLNQKCFKENQIEQINDQCKKLKRQNRYMEINEILNQSLGAGKCLITDVHDHSVIGDLTWLLDEKKKEVECKLSKLKMVNNLAGGDQYVNNHMMMEGGGVSPPSYNEGALGDVNNNNDVQMMPTDNPYVHMNDINTSMKNIDLND</sequence>
<evidence type="ECO:0000256" key="4">
    <source>
        <dbReference type="ARBA" id="ARBA00023163"/>
    </source>
</evidence>
<keyword evidence="8" id="KW-1185">Reference proteome</keyword>
<dbReference type="GO" id="GO:0046983">
    <property type="term" value="F:protein dimerization activity"/>
    <property type="evidence" value="ECO:0007669"/>
    <property type="project" value="InterPro"/>
</dbReference>
<dbReference type="InterPro" id="IPR002100">
    <property type="entry name" value="TF_MADSbox"/>
</dbReference>
<evidence type="ECO:0000256" key="5">
    <source>
        <dbReference type="ARBA" id="ARBA00023242"/>
    </source>
</evidence>
<dbReference type="Pfam" id="PF00319">
    <property type="entry name" value="SRF-TF"/>
    <property type="match status" value="1"/>
</dbReference>
<evidence type="ECO:0000259" key="6">
    <source>
        <dbReference type="PROSITE" id="PS50066"/>
    </source>
</evidence>
<evidence type="ECO:0000256" key="3">
    <source>
        <dbReference type="ARBA" id="ARBA00023125"/>
    </source>
</evidence>
<dbReference type="InterPro" id="IPR033897">
    <property type="entry name" value="SRF-like_MADS-box"/>
</dbReference>
<dbReference type="PROSITE" id="PS50066">
    <property type="entry name" value="MADS_BOX_2"/>
    <property type="match status" value="1"/>
</dbReference>
<comment type="subcellular location">
    <subcellularLocation>
        <location evidence="1">Nucleus</location>
    </subcellularLocation>
</comment>
<dbReference type="Proteomes" id="UP001177140">
    <property type="component" value="Unassembled WGS sequence"/>
</dbReference>
<gene>
    <name evidence="7" type="ORF">MKW94_012179</name>
</gene>
<reference evidence="7" key="1">
    <citation type="submission" date="2022-03" db="EMBL/GenBank/DDBJ databases">
        <title>A functionally conserved STORR gene fusion in Papaver species that diverged 16.8 million years ago.</title>
        <authorList>
            <person name="Catania T."/>
        </authorList>
    </citation>
    <scope>NUCLEOTIDE SEQUENCE</scope>
    <source>
        <strain evidence="7">S-191538</strain>
    </source>
</reference>
<dbReference type="GO" id="GO:0000981">
    <property type="term" value="F:DNA-binding transcription factor activity, RNA polymerase II-specific"/>
    <property type="evidence" value="ECO:0007669"/>
    <property type="project" value="InterPro"/>
</dbReference>
<keyword evidence="5" id="KW-0539">Nucleus</keyword>
<name>A0AA41VEN0_PAPNU</name>
<feature type="domain" description="MADS-box" evidence="6">
    <location>
        <begin position="1"/>
        <end position="49"/>
    </location>
</feature>
<keyword evidence="4" id="KW-0804">Transcription</keyword>
<evidence type="ECO:0000256" key="2">
    <source>
        <dbReference type="ARBA" id="ARBA00023015"/>
    </source>
</evidence>
<dbReference type="SUPFAM" id="SSF55455">
    <property type="entry name" value="SRF-like"/>
    <property type="match status" value="1"/>
</dbReference>
<dbReference type="Gene3D" id="3.40.1810.10">
    <property type="entry name" value="Transcription factor, MADS-box"/>
    <property type="match status" value="1"/>
</dbReference>
<evidence type="ECO:0000313" key="8">
    <source>
        <dbReference type="Proteomes" id="UP001177140"/>
    </source>
</evidence>
<evidence type="ECO:0000256" key="1">
    <source>
        <dbReference type="ARBA" id="ARBA00004123"/>
    </source>
</evidence>
<dbReference type="PRINTS" id="PR00404">
    <property type="entry name" value="MADSDOMAIN"/>
</dbReference>
<dbReference type="InterPro" id="IPR036879">
    <property type="entry name" value="TF_MADSbox_sf"/>
</dbReference>
<dbReference type="PANTHER" id="PTHR11945">
    <property type="entry name" value="MADS BOX PROTEIN"/>
    <property type="match status" value="1"/>
</dbReference>
<dbReference type="PANTHER" id="PTHR11945:SF387">
    <property type="entry name" value="AGAMOUS-LIKE MADS-BOX PROTEIN AGL80"/>
    <property type="match status" value="1"/>
</dbReference>
<keyword evidence="2" id="KW-0805">Transcription regulation</keyword>
<evidence type="ECO:0000313" key="7">
    <source>
        <dbReference type="EMBL" id="MCL7039887.1"/>
    </source>
</evidence>
<comment type="caution">
    <text evidence="7">The sequence shown here is derived from an EMBL/GenBank/DDBJ whole genome shotgun (WGS) entry which is preliminary data.</text>
</comment>
<proteinExistence type="predicted"/>